<evidence type="ECO:0000256" key="3">
    <source>
        <dbReference type="SAM" id="MobiDB-lite"/>
    </source>
</evidence>
<dbReference type="InterPro" id="IPR052259">
    <property type="entry name" value="Nucleoredoxin-like"/>
</dbReference>
<evidence type="ECO:0000313" key="4">
    <source>
        <dbReference type="EMBL" id="VFQ78205.1"/>
    </source>
</evidence>
<evidence type="ECO:0000256" key="2">
    <source>
        <dbReference type="ARBA" id="ARBA00023027"/>
    </source>
</evidence>
<gene>
    <name evidence="4" type="ORF">CCAM_LOCUS19981</name>
</gene>
<protein>
    <submittedName>
        <fullName evidence="4">Uncharacterized protein</fullName>
    </submittedName>
</protein>
<proteinExistence type="predicted"/>
<dbReference type="OrthoDB" id="409136at2759"/>
<organism evidence="4 5">
    <name type="scientific">Cuscuta campestris</name>
    <dbReference type="NCBI Taxonomy" id="132261"/>
    <lineage>
        <taxon>Eukaryota</taxon>
        <taxon>Viridiplantae</taxon>
        <taxon>Streptophyta</taxon>
        <taxon>Embryophyta</taxon>
        <taxon>Tracheophyta</taxon>
        <taxon>Spermatophyta</taxon>
        <taxon>Magnoliopsida</taxon>
        <taxon>eudicotyledons</taxon>
        <taxon>Gunneridae</taxon>
        <taxon>Pentapetalae</taxon>
        <taxon>asterids</taxon>
        <taxon>lamiids</taxon>
        <taxon>Solanales</taxon>
        <taxon>Convolvulaceae</taxon>
        <taxon>Cuscuteae</taxon>
        <taxon>Cuscuta</taxon>
        <taxon>Cuscuta subgen. Grammica</taxon>
        <taxon>Cuscuta sect. Cleistogrammica</taxon>
    </lineage>
</organism>
<keyword evidence="1" id="KW-0560">Oxidoreductase</keyword>
<dbReference type="GO" id="GO:0016491">
    <property type="term" value="F:oxidoreductase activity"/>
    <property type="evidence" value="ECO:0007669"/>
    <property type="project" value="UniProtKB-KW"/>
</dbReference>
<dbReference type="PANTHER" id="PTHR13871">
    <property type="entry name" value="THIOREDOXIN"/>
    <property type="match status" value="1"/>
</dbReference>
<feature type="region of interest" description="Disordered" evidence="3">
    <location>
        <begin position="142"/>
        <end position="166"/>
    </location>
</feature>
<dbReference type="EMBL" id="OOIL02001788">
    <property type="protein sequence ID" value="VFQ78205.1"/>
    <property type="molecule type" value="Genomic_DNA"/>
</dbReference>
<evidence type="ECO:0000313" key="5">
    <source>
        <dbReference type="Proteomes" id="UP000595140"/>
    </source>
</evidence>
<reference evidence="4 5" key="1">
    <citation type="submission" date="2018-04" db="EMBL/GenBank/DDBJ databases">
        <authorList>
            <person name="Vogel A."/>
        </authorList>
    </citation>
    <scope>NUCLEOTIDE SEQUENCE [LARGE SCALE GENOMIC DNA]</scope>
</reference>
<keyword evidence="2" id="KW-0520">NAD</keyword>
<dbReference type="Proteomes" id="UP000595140">
    <property type="component" value="Unassembled WGS sequence"/>
</dbReference>
<accession>A0A484LP65</accession>
<keyword evidence="5" id="KW-1185">Reference proteome</keyword>
<dbReference type="PANTHER" id="PTHR13871:SF96">
    <property type="entry name" value="THIOREDOXIN DOMAIN-CONTAINING PROTEIN"/>
    <property type="match status" value="1"/>
</dbReference>
<evidence type="ECO:0000256" key="1">
    <source>
        <dbReference type="ARBA" id="ARBA00023002"/>
    </source>
</evidence>
<name>A0A484LP65_9ASTE</name>
<dbReference type="Gene3D" id="3.40.30.10">
    <property type="entry name" value="Glutaredoxin"/>
    <property type="match status" value="1"/>
</dbReference>
<sequence>MEVERRWGEEDPLAGDSGCGEWIHKRSTRRLRLRSHERSSDPRLKLLDENAFFPGVSKPRQFWLKHSFLYACFKGTSVNLDPPPAIIEEEEIGSRFDAEYPIYKPQSLLHEPIAGLGKQVDVLELLGDNLLSFYTSSQNVPSIQPTESDTGIPCKGSPNVQRNPPPEFTTCVNVVDRRGTVMAYSPSTTPGKGNVNMVSTLDLKGKYIMICCVFVPSLWSSWDGHMVHHTALASHELAEREDFVTVVVPMMRKGFTRSSSAYEHFLSGFSCLAVPFHESQRREYICSALGFDGMLKVLILDPSQKVIYHDQPSMFFQHGAAEPGLFPFTPESVPKFSLHDYFLENRSLNQILGLSDSDALYNIEYLAGGTGEEDGRITISELNRRFVALYVCCDGAGLWKLQEVYKECRRRNYELEIVVVCIPFRDQFPPKFQEEFIIKTLAESFELLDWWFFPFNNTISHRLWGMCELDRYGEGVFVLDPIEKYVDPYGLQMMYHFGMDAYPFTRKKYIDKELQRKMGMRLNSLLLPVANVCCKKRGSGGSIVEKPVAKVVENKNVVLYVYEEGMKYLADDLAAWYDKNIKGKHPNVEVLTLSMDGSRTSEDDFLSMGWWVCRAGPSKSAKVRDEYCHPCCVTNEILVAFGEDGKIQCVDSQLFECQGPFRGGDSRQEIAREFKRFGYDYMLRFDSTIEPKKSVRF</sequence>
<dbReference type="AlphaFoldDB" id="A0A484LP65"/>